<reference evidence="2" key="5">
    <citation type="submission" date="2025-09" db="UniProtKB">
        <authorList>
            <consortium name="Ensembl"/>
        </authorList>
    </citation>
    <scope>IDENTIFICATION</scope>
</reference>
<evidence type="ECO:0000256" key="1">
    <source>
        <dbReference type="SAM" id="MobiDB-lite"/>
    </source>
</evidence>
<dbReference type="InParanoid" id="A0A4W3IND8"/>
<dbReference type="Ensembl" id="ENSCMIT00000029462.1">
    <property type="protein sequence ID" value="ENSCMIP00000029001.1"/>
    <property type="gene ID" value="ENSCMIG00000012564.1"/>
</dbReference>
<proteinExistence type="predicted"/>
<reference evidence="3" key="3">
    <citation type="journal article" date="2014" name="Nature">
        <title>Elephant shark genome provides unique insights into gnathostome evolution.</title>
        <authorList>
            <consortium name="International Elephant Shark Genome Sequencing Consortium"/>
            <person name="Venkatesh B."/>
            <person name="Lee A.P."/>
            <person name="Ravi V."/>
            <person name="Maurya A.K."/>
            <person name="Lian M.M."/>
            <person name="Swann J.B."/>
            <person name="Ohta Y."/>
            <person name="Flajnik M.F."/>
            <person name="Sutoh Y."/>
            <person name="Kasahara M."/>
            <person name="Hoon S."/>
            <person name="Gangu V."/>
            <person name="Roy S.W."/>
            <person name="Irimia M."/>
            <person name="Korzh V."/>
            <person name="Kondrychyn I."/>
            <person name="Lim Z.W."/>
            <person name="Tay B.H."/>
            <person name="Tohari S."/>
            <person name="Kong K.W."/>
            <person name="Ho S."/>
            <person name="Lorente-Galdos B."/>
            <person name="Quilez J."/>
            <person name="Marques-Bonet T."/>
            <person name="Raney B.J."/>
            <person name="Ingham P.W."/>
            <person name="Tay A."/>
            <person name="Hillier L.W."/>
            <person name="Minx P."/>
            <person name="Boehm T."/>
            <person name="Wilson R.K."/>
            <person name="Brenner S."/>
            <person name="Warren W.C."/>
        </authorList>
    </citation>
    <scope>NUCLEOTIDE SEQUENCE [LARGE SCALE GENOMIC DNA]</scope>
</reference>
<reference evidence="2" key="4">
    <citation type="submission" date="2025-08" db="UniProtKB">
        <authorList>
            <consortium name="Ensembl"/>
        </authorList>
    </citation>
    <scope>IDENTIFICATION</scope>
</reference>
<organism evidence="2 3">
    <name type="scientific">Callorhinchus milii</name>
    <name type="common">Ghost shark</name>
    <dbReference type="NCBI Taxonomy" id="7868"/>
    <lineage>
        <taxon>Eukaryota</taxon>
        <taxon>Metazoa</taxon>
        <taxon>Chordata</taxon>
        <taxon>Craniata</taxon>
        <taxon>Vertebrata</taxon>
        <taxon>Chondrichthyes</taxon>
        <taxon>Holocephali</taxon>
        <taxon>Chimaeriformes</taxon>
        <taxon>Callorhinchidae</taxon>
        <taxon>Callorhinchus</taxon>
    </lineage>
</organism>
<accession>A0A4W3IND8</accession>
<feature type="region of interest" description="Disordered" evidence="1">
    <location>
        <begin position="18"/>
        <end position="53"/>
    </location>
</feature>
<dbReference type="STRING" id="7868.ENSCMIP00000029001"/>
<protein>
    <submittedName>
        <fullName evidence="2">Uncharacterized protein</fullName>
    </submittedName>
</protein>
<evidence type="ECO:0000313" key="2">
    <source>
        <dbReference type="Ensembl" id="ENSCMIP00000029001.1"/>
    </source>
</evidence>
<evidence type="ECO:0000313" key="3">
    <source>
        <dbReference type="Proteomes" id="UP000314986"/>
    </source>
</evidence>
<dbReference type="Proteomes" id="UP000314986">
    <property type="component" value="Unassembled WGS sequence"/>
</dbReference>
<dbReference type="GeneTree" id="ENSGT01130000278769"/>
<reference evidence="3" key="2">
    <citation type="journal article" date="2007" name="PLoS Biol.">
        <title>Survey sequencing and comparative analysis of the elephant shark (Callorhinchus milii) genome.</title>
        <authorList>
            <person name="Venkatesh B."/>
            <person name="Kirkness E.F."/>
            <person name="Loh Y.H."/>
            <person name="Halpern A.L."/>
            <person name="Lee A.P."/>
            <person name="Johnson J."/>
            <person name="Dandona N."/>
            <person name="Viswanathan L.D."/>
            <person name="Tay A."/>
            <person name="Venter J.C."/>
            <person name="Strausberg R.L."/>
            <person name="Brenner S."/>
        </authorList>
    </citation>
    <scope>NUCLEOTIDE SEQUENCE [LARGE SCALE GENOMIC DNA]</scope>
</reference>
<sequence length="91" mass="10137">DTKSNHSIYCVCSCFQLKPSPGSRDSDSESISGDWKPSIQSSSHERLSDSSAHSSLGTGYFVSTHMLTCYRNICCFLSHCECELLRNYTDT</sequence>
<reference evidence="3" key="1">
    <citation type="journal article" date="2006" name="Science">
        <title>Ancient noncoding elements conserved in the human genome.</title>
        <authorList>
            <person name="Venkatesh B."/>
            <person name="Kirkness E.F."/>
            <person name="Loh Y.H."/>
            <person name="Halpern A.L."/>
            <person name="Lee A.P."/>
            <person name="Johnson J."/>
            <person name="Dandona N."/>
            <person name="Viswanathan L.D."/>
            <person name="Tay A."/>
            <person name="Venter J.C."/>
            <person name="Strausberg R.L."/>
            <person name="Brenner S."/>
        </authorList>
    </citation>
    <scope>NUCLEOTIDE SEQUENCE [LARGE SCALE GENOMIC DNA]</scope>
</reference>
<dbReference type="AlphaFoldDB" id="A0A4W3IND8"/>
<keyword evidence="3" id="KW-1185">Reference proteome</keyword>
<name>A0A4W3IND8_CALMI</name>